<evidence type="ECO:0000313" key="4">
    <source>
        <dbReference type="Proteomes" id="UP000694425"/>
    </source>
</evidence>
<reference evidence="3" key="2">
    <citation type="submission" date="2025-09" db="UniProtKB">
        <authorList>
            <consortium name="Ensembl"/>
        </authorList>
    </citation>
    <scope>IDENTIFICATION</scope>
</reference>
<evidence type="ECO:0000259" key="2">
    <source>
        <dbReference type="Pfam" id="PF15084"/>
    </source>
</evidence>
<dbReference type="Ensembl" id="ENSNVIT00000029500.1">
    <property type="protein sequence ID" value="ENSNVIP00000025438.1"/>
    <property type="gene ID" value="ENSNVIG00000019644.1"/>
</dbReference>
<keyword evidence="4" id="KW-1185">Reference proteome</keyword>
<name>A0A8C7BN73_NEOVI</name>
<feature type="domain" description="DUF4550" evidence="2">
    <location>
        <begin position="115"/>
        <end position="209"/>
    </location>
</feature>
<dbReference type="InterPro" id="IPR027876">
    <property type="entry name" value="DUF4550"/>
</dbReference>
<proteinExistence type="predicted"/>
<accession>A0A8C7BN73</accession>
<protein>
    <submittedName>
        <fullName evidence="3">Cilia and flagella associated protein 92 (putative)</fullName>
    </submittedName>
</protein>
<sequence>MSLNAWEWEDEDPVSMGPMSSMASFYQSGSECDVEEYLKVKAQAQELDSEHPCSSESSFGLASTLDSDVPQAVPCKFIISLAFPVSTGYKGKYTGLMEKHKKHPKMDKPAAKFRRYYHIEYFLLPDDAEPRKVDMVLFPLVAKVFLDSGVKTVRPWHEGDKVWVSWTQTFNINVTKELLKKINFHKITLKVWDAKDKVSRKVRYYRLKNTGYSEDMGSFGKLEVRSLVLNQRRLSAQAPHIKEEWNQEDARDKAEKAGKHIKSLRAEFETFPKIPEGDEKVLRMEELSTVRGTPSCINRTVSHRDLDMTSLERLFPSFDFTVKRKDSEGRKKSQKRGKKSQTEEETDLKMEGDWKHGTFSTELAVMPLLAGGLPLVPSRGSQCGHLCP</sequence>
<evidence type="ECO:0000256" key="1">
    <source>
        <dbReference type="SAM" id="MobiDB-lite"/>
    </source>
</evidence>
<evidence type="ECO:0000313" key="3">
    <source>
        <dbReference type="Ensembl" id="ENSNVIP00000025438.1"/>
    </source>
</evidence>
<dbReference type="GeneTree" id="ENSGT00390000008330"/>
<dbReference type="Proteomes" id="UP000694425">
    <property type="component" value="Unplaced"/>
</dbReference>
<reference evidence="3" key="1">
    <citation type="submission" date="2025-08" db="UniProtKB">
        <authorList>
            <consortium name="Ensembl"/>
        </authorList>
    </citation>
    <scope>IDENTIFICATION</scope>
</reference>
<dbReference type="Pfam" id="PF15084">
    <property type="entry name" value="DUF4550"/>
    <property type="match status" value="1"/>
</dbReference>
<dbReference type="AlphaFoldDB" id="A0A8C7BN73"/>
<feature type="region of interest" description="Disordered" evidence="1">
    <location>
        <begin position="325"/>
        <end position="351"/>
    </location>
</feature>
<dbReference type="PANTHER" id="PTHR33667">
    <property type="entry name" value="SI:DKEY-57N24.6"/>
    <property type="match status" value="1"/>
</dbReference>
<organism evidence="3 4">
    <name type="scientific">Neovison vison</name>
    <name type="common">American mink</name>
    <name type="synonym">Mustela vison</name>
    <dbReference type="NCBI Taxonomy" id="452646"/>
    <lineage>
        <taxon>Eukaryota</taxon>
        <taxon>Metazoa</taxon>
        <taxon>Chordata</taxon>
        <taxon>Craniata</taxon>
        <taxon>Vertebrata</taxon>
        <taxon>Euteleostomi</taxon>
        <taxon>Mammalia</taxon>
        <taxon>Eutheria</taxon>
        <taxon>Laurasiatheria</taxon>
        <taxon>Carnivora</taxon>
        <taxon>Caniformia</taxon>
        <taxon>Musteloidea</taxon>
        <taxon>Mustelidae</taxon>
        <taxon>Mustelinae</taxon>
        <taxon>Neogale</taxon>
    </lineage>
</organism>
<dbReference type="PANTHER" id="PTHR33667:SF7">
    <property type="entry name" value="RIKEN CDNA 1810020O05 GENE"/>
    <property type="match status" value="1"/>
</dbReference>